<evidence type="ECO:0000313" key="2">
    <source>
        <dbReference type="EMBL" id="OYR30932.1"/>
    </source>
</evidence>
<sequence>MPSSATPSSKRSCLPWESTVAFCTAAISLSAPMPSHPGFATSHPCRRLRKPLGLSARPAHAWRCALASATRRGQWSEHVWGERISRAASCRIRSSISTSSSSSHSEAQASAKWNRSISPVPTGEGASRSSSRAKASLVWLLLPNFKRRNVIYPLHLRDKSRATYR</sequence>
<evidence type="ECO:0000313" key="3">
    <source>
        <dbReference type="Proteomes" id="UP000216188"/>
    </source>
</evidence>
<feature type="region of interest" description="Disordered" evidence="1">
    <location>
        <begin position="97"/>
        <end position="128"/>
    </location>
</feature>
<protein>
    <submittedName>
        <fullName evidence="2">Uncharacterized protein</fullName>
    </submittedName>
</protein>
<proteinExistence type="predicted"/>
<dbReference type="AlphaFoldDB" id="A0A256GUX2"/>
<comment type="caution">
    <text evidence="2">The sequence shown here is derived from an EMBL/GenBank/DDBJ whole genome shotgun (WGS) entry which is preliminary data.</text>
</comment>
<dbReference type="EMBL" id="NNRM01000001">
    <property type="protein sequence ID" value="OYR30932.1"/>
    <property type="molecule type" value="Genomic_DNA"/>
</dbReference>
<reference evidence="2 3" key="1">
    <citation type="submission" date="2017-07" db="EMBL/GenBank/DDBJ databases">
        <title>Phylogenetic study on the rhizospheric bacterium Ochrobactrum sp. A44.</title>
        <authorList>
            <person name="Krzyzanowska D.M."/>
            <person name="Ossowicki A."/>
            <person name="Rajewska M."/>
            <person name="Maciag T."/>
            <person name="Kaczynski Z."/>
            <person name="Czerwicka M."/>
            <person name="Jafra S."/>
        </authorList>
    </citation>
    <scope>NUCLEOTIDE SEQUENCE [LARGE SCALE GENOMIC DNA]</scope>
    <source>
        <strain evidence="2 3">CCUG 30717</strain>
    </source>
</reference>
<organism evidence="2 3">
    <name type="scientific">Brucella pseudogrignonensis</name>
    <dbReference type="NCBI Taxonomy" id="419475"/>
    <lineage>
        <taxon>Bacteria</taxon>
        <taxon>Pseudomonadati</taxon>
        <taxon>Pseudomonadota</taxon>
        <taxon>Alphaproteobacteria</taxon>
        <taxon>Hyphomicrobiales</taxon>
        <taxon>Brucellaceae</taxon>
        <taxon>Brucella/Ochrobactrum group</taxon>
        <taxon>Brucella</taxon>
    </lineage>
</organism>
<feature type="compositionally biased region" description="Low complexity" evidence="1">
    <location>
        <begin position="97"/>
        <end position="111"/>
    </location>
</feature>
<dbReference type="Proteomes" id="UP000216188">
    <property type="component" value="Unassembled WGS sequence"/>
</dbReference>
<evidence type="ECO:0000256" key="1">
    <source>
        <dbReference type="SAM" id="MobiDB-lite"/>
    </source>
</evidence>
<accession>A0A256GUX2</accession>
<gene>
    <name evidence="2" type="ORF">CEV34_0010</name>
</gene>
<keyword evidence="3" id="KW-1185">Reference proteome</keyword>
<name>A0A256GUX2_9HYPH</name>